<dbReference type="Pfam" id="PF02300">
    <property type="entry name" value="Fumarate_red_C"/>
    <property type="match status" value="1"/>
</dbReference>
<keyword evidence="4 5" id="KW-0472">Membrane</keyword>
<dbReference type="Proteomes" id="UP000199670">
    <property type="component" value="Unassembled WGS sequence"/>
</dbReference>
<evidence type="ECO:0000256" key="2">
    <source>
        <dbReference type="ARBA" id="ARBA00022692"/>
    </source>
</evidence>
<organism evidence="6 7">
    <name type="scientific">Gilliamella bombicola</name>
    <dbReference type="NCBI Taxonomy" id="1798182"/>
    <lineage>
        <taxon>Bacteria</taxon>
        <taxon>Pseudomonadati</taxon>
        <taxon>Pseudomonadota</taxon>
        <taxon>Gammaproteobacteria</taxon>
        <taxon>Orbales</taxon>
        <taxon>Orbaceae</taxon>
        <taxon>Gilliamella</taxon>
    </lineage>
</organism>
<feature type="transmembrane region" description="Helical" evidence="5">
    <location>
        <begin position="108"/>
        <end position="130"/>
    </location>
</feature>
<dbReference type="InterPro" id="IPR003510">
    <property type="entry name" value="Fumarate_red_C"/>
</dbReference>
<protein>
    <submittedName>
        <fullName evidence="6">Fumarate reductase subunit C</fullName>
    </submittedName>
</protein>
<feature type="transmembrane region" description="Helical" evidence="5">
    <location>
        <begin position="21"/>
        <end position="46"/>
    </location>
</feature>
<dbReference type="RefSeq" id="WP_091348578.1">
    <property type="nucleotide sequence ID" value="NZ_FMAQ01000006.1"/>
</dbReference>
<evidence type="ECO:0000256" key="3">
    <source>
        <dbReference type="ARBA" id="ARBA00022989"/>
    </source>
</evidence>
<keyword evidence="3 5" id="KW-1133">Transmembrane helix</keyword>
<proteinExistence type="predicted"/>
<dbReference type="EMBL" id="FMAQ01000006">
    <property type="protein sequence ID" value="SCC11148.1"/>
    <property type="molecule type" value="Genomic_DNA"/>
</dbReference>
<sequence length="131" mass="15264">MNQQNNNNHLDAIQTDVKRPCIIAIMHKLVPFSMIWVSLILMYGVVCMHTNTLGQDEFYRFIFFLRSPVIVVLNCIALLVSVFHTINWFRLIYKMIPSAMFNKKSNRLLLTVGLWTVMLAVSIFLFLLVLK</sequence>
<dbReference type="OrthoDB" id="7068145at2"/>
<evidence type="ECO:0000256" key="5">
    <source>
        <dbReference type="SAM" id="Phobius"/>
    </source>
</evidence>
<dbReference type="AlphaFoldDB" id="A0A1C4BWI8"/>
<keyword evidence="1" id="KW-1003">Cell membrane</keyword>
<dbReference type="STRING" id="1798182.GA0061081_10631"/>
<evidence type="ECO:0000313" key="6">
    <source>
        <dbReference type="EMBL" id="SCC11148.1"/>
    </source>
</evidence>
<keyword evidence="2 5" id="KW-0812">Transmembrane</keyword>
<reference evidence="7" key="1">
    <citation type="submission" date="2016-08" db="EMBL/GenBank/DDBJ databases">
        <authorList>
            <person name="Varghese N."/>
            <person name="Submissions Spin"/>
        </authorList>
    </citation>
    <scope>NUCLEOTIDE SEQUENCE [LARGE SCALE GENOMIC DNA]</scope>
    <source>
        <strain evidence="7">R-53248</strain>
    </source>
</reference>
<accession>A0A1C4BWI8</accession>
<evidence type="ECO:0000313" key="7">
    <source>
        <dbReference type="Proteomes" id="UP000199670"/>
    </source>
</evidence>
<dbReference type="SUPFAM" id="SSF81343">
    <property type="entry name" value="Fumarate reductase respiratory complex transmembrane subunits"/>
    <property type="match status" value="1"/>
</dbReference>
<feature type="transmembrane region" description="Helical" evidence="5">
    <location>
        <begin position="58"/>
        <end position="87"/>
    </location>
</feature>
<dbReference type="GO" id="GO:0016020">
    <property type="term" value="C:membrane"/>
    <property type="evidence" value="ECO:0007669"/>
    <property type="project" value="InterPro"/>
</dbReference>
<evidence type="ECO:0000256" key="4">
    <source>
        <dbReference type="ARBA" id="ARBA00023136"/>
    </source>
</evidence>
<dbReference type="InterPro" id="IPR034804">
    <property type="entry name" value="SQR/QFR_C/D"/>
</dbReference>
<name>A0A1C4BWI8_9GAMM</name>
<dbReference type="Gene3D" id="1.20.1300.10">
    <property type="entry name" value="Fumarate reductase/succinate dehydrogenase, transmembrane subunit"/>
    <property type="match status" value="1"/>
</dbReference>
<keyword evidence="7" id="KW-1185">Reference proteome</keyword>
<gene>
    <name evidence="6" type="ORF">GA0061081_10631</name>
</gene>
<evidence type="ECO:0000256" key="1">
    <source>
        <dbReference type="ARBA" id="ARBA00022475"/>
    </source>
</evidence>